<evidence type="ECO:0000313" key="1">
    <source>
        <dbReference type="EMBL" id="JAD64962.1"/>
    </source>
</evidence>
<organism evidence="1">
    <name type="scientific">Arundo donax</name>
    <name type="common">Giant reed</name>
    <name type="synonym">Donax arundinaceus</name>
    <dbReference type="NCBI Taxonomy" id="35708"/>
    <lineage>
        <taxon>Eukaryota</taxon>
        <taxon>Viridiplantae</taxon>
        <taxon>Streptophyta</taxon>
        <taxon>Embryophyta</taxon>
        <taxon>Tracheophyta</taxon>
        <taxon>Spermatophyta</taxon>
        <taxon>Magnoliopsida</taxon>
        <taxon>Liliopsida</taxon>
        <taxon>Poales</taxon>
        <taxon>Poaceae</taxon>
        <taxon>PACMAD clade</taxon>
        <taxon>Arundinoideae</taxon>
        <taxon>Arundineae</taxon>
        <taxon>Arundo</taxon>
    </lineage>
</organism>
<name>A0A0A9C0B4_ARUDO</name>
<protein>
    <submittedName>
        <fullName evidence="1">Uncharacterized protein</fullName>
    </submittedName>
</protein>
<proteinExistence type="predicted"/>
<sequence>MVALLGFGVLPFPPDVREPYKVEESASLEVVRAAEGKLLNGGQQTQTTH</sequence>
<accession>A0A0A9C0B4</accession>
<reference evidence="1" key="2">
    <citation type="journal article" date="2015" name="Data Brief">
        <title>Shoot transcriptome of the giant reed, Arundo donax.</title>
        <authorList>
            <person name="Barrero R.A."/>
            <person name="Guerrero F.D."/>
            <person name="Moolhuijzen P."/>
            <person name="Goolsby J.A."/>
            <person name="Tidwell J."/>
            <person name="Bellgard S.E."/>
            <person name="Bellgard M.I."/>
        </authorList>
    </citation>
    <scope>NUCLEOTIDE SEQUENCE</scope>
    <source>
        <tissue evidence="1">Shoot tissue taken approximately 20 cm above the soil surface</tissue>
    </source>
</reference>
<dbReference type="AlphaFoldDB" id="A0A0A9C0B4"/>
<dbReference type="EMBL" id="GBRH01232933">
    <property type="protein sequence ID" value="JAD64962.1"/>
    <property type="molecule type" value="Transcribed_RNA"/>
</dbReference>
<reference evidence="1" key="1">
    <citation type="submission" date="2014-09" db="EMBL/GenBank/DDBJ databases">
        <authorList>
            <person name="Magalhaes I.L.F."/>
            <person name="Oliveira U."/>
            <person name="Santos F.R."/>
            <person name="Vidigal T.H.D.A."/>
            <person name="Brescovit A.D."/>
            <person name="Santos A.J."/>
        </authorList>
    </citation>
    <scope>NUCLEOTIDE SEQUENCE</scope>
    <source>
        <tissue evidence="1">Shoot tissue taken approximately 20 cm above the soil surface</tissue>
    </source>
</reference>